<dbReference type="EC" id="2.3.1.-" evidence="5"/>
<dbReference type="InterPro" id="IPR018357">
    <property type="entry name" value="Hexapep_transf_CS"/>
</dbReference>
<dbReference type="FunFam" id="2.160.10.10:FF:000025">
    <property type="entry name" value="Hexapeptide-repeat containing-acetyltransferase"/>
    <property type="match status" value="1"/>
</dbReference>
<evidence type="ECO:0000256" key="4">
    <source>
        <dbReference type="ARBA" id="ARBA00023315"/>
    </source>
</evidence>
<proteinExistence type="inferred from homology"/>
<evidence type="ECO:0000256" key="3">
    <source>
        <dbReference type="ARBA" id="ARBA00022737"/>
    </source>
</evidence>
<dbReference type="InterPro" id="IPR039369">
    <property type="entry name" value="LacA-like"/>
</dbReference>
<dbReference type="OrthoDB" id="2643438at2"/>
<dbReference type="EMBL" id="VIRS01000062">
    <property type="protein sequence ID" value="TQS39661.1"/>
    <property type="molecule type" value="Genomic_DNA"/>
</dbReference>
<dbReference type="PANTHER" id="PTHR43017:SF1">
    <property type="entry name" value="ACETYLTRANSFERASE YJL218W-RELATED"/>
    <property type="match status" value="1"/>
</dbReference>
<dbReference type="Proteomes" id="UP000317982">
    <property type="component" value="Unassembled WGS sequence"/>
</dbReference>
<dbReference type="InterPro" id="IPR011004">
    <property type="entry name" value="Trimer_LpxA-like_sf"/>
</dbReference>
<evidence type="ECO:0000256" key="2">
    <source>
        <dbReference type="ARBA" id="ARBA00022679"/>
    </source>
</evidence>
<keyword evidence="8" id="KW-1185">Reference proteome</keyword>
<comment type="similarity">
    <text evidence="1 5">Belongs to the transferase hexapeptide repeat family.</text>
</comment>
<dbReference type="InterPro" id="IPR024688">
    <property type="entry name" value="Mac_dom"/>
</dbReference>
<evidence type="ECO:0000313" key="7">
    <source>
        <dbReference type="EMBL" id="TQS39661.1"/>
    </source>
</evidence>
<dbReference type="GO" id="GO:0008870">
    <property type="term" value="F:galactoside O-acetyltransferase activity"/>
    <property type="evidence" value="ECO:0007669"/>
    <property type="project" value="TreeGrafter"/>
</dbReference>
<dbReference type="InParanoid" id="A0A545AE98"/>
<dbReference type="PROSITE" id="PS00101">
    <property type="entry name" value="HEXAPEP_TRANSFERASES"/>
    <property type="match status" value="1"/>
</dbReference>
<protein>
    <recommendedName>
        <fullName evidence="5">Acetyltransferase</fullName>
        <ecNumber evidence="5">2.3.1.-</ecNumber>
    </recommendedName>
</protein>
<name>A0A545AE98_9ACTN</name>
<dbReference type="Gene3D" id="2.160.10.10">
    <property type="entry name" value="Hexapeptide repeat proteins"/>
    <property type="match status" value="1"/>
</dbReference>
<dbReference type="AlphaFoldDB" id="A0A545AE98"/>
<evidence type="ECO:0000259" key="6">
    <source>
        <dbReference type="Pfam" id="PF12464"/>
    </source>
</evidence>
<dbReference type="Pfam" id="PF12464">
    <property type="entry name" value="Mac"/>
    <property type="match status" value="1"/>
</dbReference>
<dbReference type="CDD" id="cd03357">
    <property type="entry name" value="LbH_MAT_GAT"/>
    <property type="match status" value="1"/>
</dbReference>
<comment type="caution">
    <text evidence="7">The sequence shown here is derived from an EMBL/GenBank/DDBJ whole genome shotgun (WGS) entry which is preliminary data.</text>
</comment>
<dbReference type="SUPFAM" id="SSF51161">
    <property type="entry name" value="Trimeric LpxA-like enzymes"/>
    <property type="match status" value="1"/>
</dbReference>
<evidence type="ECO:0000256" key="5">
    <source>
        <dbReference type="RuleBase" id="RU367021"/>
    </source>
</evidence>
<accession>A0A545AE98</accession>
<keyword evidence="3" id="KW-0677">Repeat</keyword>
<keyword evidence="2 5" id="KW-0808">Transferase</keyword>
<feature type="domain" description="Maltose/galactoside acetyltransferase" evidence="6">
    <location>
        <begin position="1"/>
        <end position="50"/>
    </location>
</feature>
<dbReference type="PANTHER" id="PTHR43017">
    <property type="entry name" value="GALACTOSIDE O-ACETYLTRANSFERASE"/>
    <property type="match status" value="1"/>
</dbReference>
<gene>
    <name evidence="7" type="ORF">FL583_38950</name>
</gene>
<sequence length="177" mass="18658">MLAGDLFRTDGDVRGDLLRAMGLMRQYNEFDPQDLAGASVILRDLLGSLGDDTYIRPPFYCDYGWNVHVGSRVFANFGLTALDNAPITIGDDCQIGPGVQLLTATHPMDPAVRREGWQSGEAITIGNTVWLGGGVIVCPGVSIGDDAVIGAGAVVTRDIPAGAVAVGNPARVIRSVY</sequence>
<reference evidence="7 8" key="1">
    <citation type="submission" date="2019-07" db="EMBL/GenBank/DDBJ databases">
        <title>Cryptosporangium phraense sp. nov., isolated from plant litter.</title>
        <authorList>
            <person name="Suriyachadkun C."/>
        </authorList>
    </citation>
    <scope>NUCLEOTIDE SEQUENCE [LARGE SCALE GENOMIC DNA]</scope>
    <source>
        <strain evidence="7 8">A-T 5661</strain>
    </source>
</reference>
<evidence type="ECO:0000313" key="8">
    <source>
        <dbReference type="Proteomes" id="UP000317982"/>
    </source>
</evidence>
<dbReference type="Pfam" id="PF00132">
    <property type="entry name" value="Hexapep"/>
    <property type="match status" value="1"/>
</dbReference>
<organism evidence="7 8">
    <name type="scientific">Cryptosporangium phraense</name>
    <dbReference type="NCBI Taxonomy" id="2593070"/>
    <lineage>
        <taxon>Bacteria</taxon>
        <taxon>Bacillati</taxon>
        <taxon>Actinomycetota</taxon>
        <taxon>Actinomycetes</taxon>
        <taxon>Cryptosporangiales</taxon>
        <taxon>Cryptosporangiaceae</taxon>
        <taxon>Cryptosporangium</taxon>
    </lineage>
</organism>
<keyword evidence="4 5" id="KW-0012">Acyltransferase</keyword>
<evidence type="ECO:0000256" key="1">
    <source>
        <dbReference type="ARBA" id="ARBA00007274"/>
    </source>
</evidence>
<dbReference type="InterPro" id="IPR001451">
    <property type="entry name" value="Hexapep"/>
</dbReference>